<reference evidence="3" key="1">
    <citation type="submission" date="2021-02" db="EMBL/GenBank/DDBJ databases">
        <authorList>
            <person name="Dougan E. K."/>
            <person name="Rhodes N."/>
            <person name="Thang M."/>
            <person name="Chan C."/>
        </authorList>
    </citation>
    <scope>NUCLEOTIDE SEQUENCE</scope>
</reference>
<feature type="chain" id="PRO_5032671780" evidence="2">
    <location>
        <begin position="29"/>
        <end position="340"/>
    </location>
</feature>
<evidence type="ECO:0000256" key="2">
    <source>
        <dbReference type="SAM" id="SignalP"/>
    </source>
</evidence>
<dbReference type="Proteomes" id="UP000654075">
    <property type="component" value="Unassembled WGS sequence"/>
</dbReference>
<feature type="compositionally biased region" description="Basic and acidic residues" evidence="1">
    <location>
        <begin position="306"/>
        <end position="317"/>
    </location>
</feature>
<organism evidence="3 4">
    <name type="scientific">Polarella glacialis</name>
    <name type="common">Dinoflagellate</name>
    <dbReference type="NCBI Taxonomy" id="89957"/>
    <lineage>
        <taxon>Eukaryota</taxon>
        <taxon>Sar</taxon>
        <taxon>Alveolata</taxon>
        <taxon>Dinophyceae</taxon>
        <taxon>Suessiales</taxon>
        <taxon>Suessiaceae</taxon>
        <taxon>Polarella</taxon>
    </lineage>
</organism>
<evidence type="ECO:0000313" key="4">
    <source>
        <dbReference type="Proteomes" id="UP000654075"/>
    </source>
</evidence>
<keyword evidence="2" id="KW-0732">Signal</keyword>
<protein>
    <submittedName>
        <fullName evidence="3">Uncharacterized protein</fullName>
    </submittedName>
</protein>
<comment type="caution">
    <text evidence="3">The sequence shown here is derived from an EMBL/GenBank/DDBJ whole genome shotgun (WGS) entry which is preliminary data.</text>
</comment>
<dbReference type="OrthoDB" id="445348at2759"/>
<gene>
    <name evidence="3" type="ORF">PGLA1383_LOCUS24641</name>
</gene>
<proteinExistence type="predicted"/>
<feature type="region of interest" description="Disordered" evidence="1">
    <location>
        <begin position="306"/>
        <end position="325"/>
    </location>
</feature>
<dbReference type="PROSITE" id="PS51257">
    <property type="entry name" value="PROKAR_LIPOPROTEIN"/>
    <property type="match status" value="1"/>
</dbReference>
<dbReference type="EMBL" id="CAJNNV010019629">
    <property type="protein sequence ID" value="CAE8606666.1"/>
    <property type="molecule type" value="Genomic_DNA"/>
</dbReference>
<dbReference type="AlphaFoldDB" id="A0A813F5B8"/>
<evidence type="ECO:0000313" key="3">
    <source>
        <dbReference type="EMBL" id="CAE8606666.1"/>
    </source>
</evidence>
<evidence type="ECO:0000256" key="1">
    <source>
        <dbReference type="SAM" id="MobiDB-lite"/>
    </source>
</evidence>
<sequence>MARRPLSKSLAPAAAFALAAACAAAVLGRSDGFLAQGSAAGRTPQGCAARHCGDLRSRSSHLALAAESEGAAPPQYELWMDFRSGRLKVPGESPFMSNQLLECPKVKEMLLDLVKGLKKKYETIGVELPKGRIVDGVIVDERFKDEVVDALKDLGLPVYLASQDVEGEKLPGNNYFVTEAASGLPVAIVSATAQIRVTKNQPSTAHEVWSIAEPEDPAVVAARKAEEEEELKKYKAGLESEDDSDYVLPPMSRLRELTGSAPEQEIRKGRLLAKTLPPEPLLWGGALMQRIKNSGVSIKYRIKFDRQAAGEEPRDPDYDPSPWGRSLSLLMRRDIGAGLE</sequence>
<name>A0A813F5B8_POLGL</name>
<feature type="signal peptide" evidence="2">
    <location>
        <begin position="1"/>
        <end position="28"/>
    </location>
</feature>
<keyword evidence="4" id="KW-1185">Reference proteome</keyword>
<accession>A0A813F5B8</accession>